<evidence type="ECO:0000256" key="5">
    <source>
        <dbReference type="SAM" id="MobiDB-lite"/>
    </source>
</evidence>
<feature type="region of interest" description="Disordered" evidence="5">
    <location>
        <begin position="371"/>
        <end position="392"/>
    </location>
</feature>
<sequence>MAFAATRRLYEDQIPPLMSVFDLDTETMSDRDTVTLMDFNMVDMDAKVPGLAISPQSTTRLRQTTFHSDSTHRHHDSMSTRISESTDSSPTTTLSTTDSSPLSNPSPSSSPDSPVNLIPLSDYPSASFVRRPSTTHGANNMLSIPETRTLARPVTSPAARKPKNMKGLSIQPPLSITTASNYVSTEPSSPSFIKPTIPAMKRKPSQLSLKTNASDLTKKSFVEVPASPAVPPILQRRALKHSTSSPHMFSSMQSSTFGPSGGMTFPKVLERNETGLSKVLRPTKCLSNTMDLQDSIVEEDSPIRTQMANRNELEPFHESMNNEDQKSRGYPDGPIAIYSDNVYLYLEPTADEASQFDVVINVAREVGNPFEPGVSEARRPASPRDESPIPDTAATDASFATAFEFQPSGNGSRVGTPTTPKANPVRAAPEYIHIPWDHNTDIAPDLMSLCEIIEDRTKNGQKVLVHCQQGASRSASLIIAYGLYQSPELSVNDAYYAAQAKSRWISPNMKLMYSLQDFQKNLSKTRQPLSSLSAYRTRTGRSPTKHRLTLSADSIGVASNQPNTAPLPSGDGTSGANNANSPIRARKRISLSGLRAIPPGPASAPLSYSWRDLNFDEACSPASRRSSAVAPPLLPSPSSPCLASKEAELARPSPPLSEQPSSAPPISSPLPALPDATKPEQEVPKRSQTDMDKPHQLSMGEHGQKWLSLGLRALEPPAAFSSFPLRKFQSMTSAEPRDSQVVEKTISVDSSYTTAGSGLALLSPRAQTMTTNPLHQTSEVAGMRFIEKAPTAAEDLFSPRETSFPQDTFSFFGRMTGFGRPSQFADPRSPPTKGEAPITRSIDDFI</sequence>
<evidence type="ECO:0000256" key="1">
    <source>
        <dbReference type="ARBA" id="ARBA00008601"/>
    </source>
</evidence>
<evidence type="ECO:0000313" key="8">
    <source>
        <dbReference type="EMBL" id="KAG5998028.1"/>
    </source>
</evidence>
<dbReference type="GO" id="GO:0017017">
    <property type="term" value="F:MAP kinase tyrosine/serine/threonine phosphatase activity"/>
    <property type="evidence" value="ECO:0007669"/>
    <property type="project" value="TreeGrafter"/>
</dbReference>
<feature type="domain" description="Tyrosine-protein phosphatase" evidence="6">
    <location>
        <begin position="333"/>
        <end position="524"/>
    </location>
</feature>
<dbReference type="Pfam" id="PF00782">
    <property type="entry name" value="DSPc"/>
    <property type="match status" value="1"/>
</dbReference>
<feature type="region of interest" description="Disordered" evidence="5">
    <location>
        <begin position="820"/>
        <end position="846"/>
    </location>
</feature>
<feature type="compositionally biased region" description="Basic and acidic residues" evidence="5">
    <location>
        <begin position="677"/>
        <end position="695"/>
    </location>
</feature>
<dbReference type="EC" id="3.1.3.48" evidence="2"/>
<dbReference type="GO" id="GO:0043409">
    <property type="term" value="P:negative regulation of MAPK cascade"/>
    <property type="evidence" value="ECO:0007669"/>
    <property type="project" value="TreeGrafter"/>
</dbReference>
<feature type="domain" description="Tyrosine specific protein phosphatases" evidence="7">
    <location>
        <begin position="444"/>
        <end position="495"/>
    </location>
</feature>
<feature type="region of interest" description="Disordered" evidence="5">
    <location>
        <begin position="552"/>
        <end position="580"/>
    </location>
</feature>
<dbReference type="InterPro" id="IPR000340">
    <property type="entry name" value="Dual-sp_phosphatase_cat-dom"/>
</dbReference>
<keyword evidence="9" id="KW-1185">Reference proteome</keyword>
<dbReference type="PROSITE" id="PS50056">
    <property type="entry name" value="TYR_PHOSPHATASE_2"/>
    <property type="match status" value="1"/>
</dbReference>
<comment type="caution">
    <text evidence="8">The sequence shown here is derived from an EMBL/GenBank/DDBJ whole genome shotgun (WGS) entry which is preliminary data.</text>
</comment>
<dbReference type="PROSITE" id="PS00383">
    <property type="entry name" value="TYR_PHOSPHATASE_1"/>
    <property type="match status" value="1"/>
</dbReference>
<organism evidence="8 9">
    <name type="scientific">Claviceps pusilla</name>
    <dbReference type="NCBI Taxonomy" id="123648"/>
    <lineage>
        <taxon>Eukaryota</taxon>
        <taxon>Fungi</taxon>
        <taxon>Dikarya</taxon>
        <taxon>Ascomycota</taxon>
        <taxon>Pezizomycotina</taxon>
        <taxon>Sordariomycetes</taxon>
        <taxon>Hypocreomycetidae</taxon>
        <taxon>Hypocreales</taxon>
        <taxon>Clavicipitaceae</taxon>
        <taxon>Claviceps</taxon>
    </lineage>
</organism>
<dbReference type="InterPro" id="IPR016130">
    <property type="entry name" value="Tyr_Pase_AS"/>
</dbReference>
<dbReference type="PROSITE" id="PS50054">
    <property type="entry name" value="TYR_PHOSPHATASE_DUAL"/>
    <property type="match status" value="1"/>
</dbReference>
<evidence type="ECO:0000256" key="2">
    <source>
        <dbReference type="ARBA" id="ARBA00013064"/>
    </source>
</evidence>
<dbReference type="SUPFAM" id="SSF52799">
    <property type="entry name" value="(Phosphotyrosine protein) phosphatases II"/>
    <property type="match status" value="1"/>
</dbReference>
<dbReference type="InterPro" id="IPR000387">
    <property type="entry name" value="Tyr_Pase_dom"/>
</dbReference>
<dbReference type="Gene3D" id="3.90.190.10">
    <property type="entry name" value="Protein tyrosine phosphatase superfamily"/>
    <property type="match status" value="1"/>
</dbReference>
<gene>
    <name evidence="8" type="ORF">E4U43_002515</name>
</gene>
<name>A0A9P7N6Z0_9HYPO</name>
<dbReference type="InterPro" id="IPR029021">
    <property type="entry name" value="Prot-tyrosine_phosphatase-like"/>
</dbReference>
<feature type="compositionally biased region" description="Polar residues" evidence="5">
    <location>
        <begin position="132"/>
        <end position="142"/>
    </location>
</feature>
<evidence type="ECO:0000259" key="7">
    <source>
        <dbReference type="PROSITE" id="PS50056"/>
    </source>
</evidence>
<dbReference type="AlphaFoldDB" id="A0A9P7N6Z0"/>
<dbReference type="GO" id="GO:0008330">
    <property type="term" value="F:protein tyrosine/threonine phosphatase activity"/>
    <property type="evidence" value="ECO:0007669"/>
    <property type="project" value="TreeGrafter"/>
</dbReference>
<dbReference type="GO" id="GO:0033550">
    <property type="term" value="F:MAP kinase tyrosine phosphatase activity"/>
    <property type="evidence" value="ECO:0007669"/>
    <property type="project" value="TreeGrafter"/>
</dbReference>
<dbReference type="EMBL" id="SRPW01001898">
    <property type="protein sequence ID" value="KAG5998028.1"/>
    <property type="molecule type" value="Genomic_DNA"/>
</dbReference>
<feature type="compositionally biased region" description="Basic and acidic residues" evidence="5">
    <location>
        <begin position="376"/>
        <end position="387"/>
    </location>
</feature>
<keyword evidence="4" id="KW-0904">Protein phosphatase</keyword>
<evidence type="ECO:0000256" key="4">
    <source>
        <dbReference type="ARBA" id="ARBA00022912"/>
    </source>
</evidence>
<dbReference type="InterPro" id="IPR020422">
    <property type="entry name" value="TYR_PHOSPHATASE_DUAL_dom"/>
</dbReference>
<feature type="compositionally biased region" description="Pro residues" evidence="5">
    <location>
        <begin position="652"/>
        <end position="672"/>
    </location>
</feature>
<comment type="similarity">
    <text evidence="1">Belongs to the protein-tyrosine phosphatase family. Non-receptor class dual specificity subfamily.</text>
</comment>
<dbReference type="GO" id="GO:0005634">
    <property type="term" value="C:nucleus"/>
    <property type="evidence" value="ECO:0007669"/>
    <property type="project" value="TreeGrafter"/>
</dbReference>
<evidence type="ECO:0000256" key="3">
    <source>
        <dbReference type="ARBA" id="ARBA00022801"/>
    </source>
</evidence>
<dbReference type="GO" id="GO:0005829">
    <property type="term" value="C:cytosol"/>
    <property type="evidence" value="ECO:0007669"/>
    <property type="project" value="TreeGrafter"/>
</dbReference>
<feature type="compositionally biased region" description="Polar residues" evidence="5">
    <location>
        <begin position="58"/>
        <end position="68"/>
    </location>
</feature>
<evidence type="ECO:0000259" key="6">
    <source>
        <dbReference type="PROSITE" id="PS50054"/>
    </source>
</evidence>
<dbReference type="SMART" id="SM00195">
    <property type="entry name" value="DSPc"/>
    <property type="match status" value="1"/>
</dbReference>
<accession>A0A9P7N6Z0</accession>
<dbReference type="PANTHER" id="PTHR10159:SF519">
    <property type="entry name" value="DUAL SPECIFICITY PROTEIN PHOSPHATASE MPK3"/>
    <property type="match status" value="1"/>
</dbReference>
<evidence type="ECO:0000313" key="9">
    <source>
        <dbReference type="Proteomes" id="UP000748025"/>
    </source>
</evidence>
<keyword evidence="3" id="KW-0378">Hydrolase</keyword>
<feature type="compositionally biased region" description="Polar residues" evidence="5">
    <location>
        <begin position="557"/>
        <end position="566"/>
    </location>
</feature>
<protein>
    <recommendedName>
        <fullName evidence="2">protein-tyrosine-phosphatase</fullName>
        <ecNumber evidence="2">3.1.3.48</ecNumber>
    </recommendedName>
</protein>
<feature type="region of interest" description="Disordered" evidence="5">
    <location>
        <begin position="625"/>
        <end position="701"/>
    </location>
</feature>
<dbReference type="Proteomes" id="UP000748025">
    <property type="component" value="Unassembled WGS sequence"/>
</dbReference>
<feature type="region of interest" description="Disordered" evidence="5">
    <location>
        <begin position="58"/>
        <end position="172"/>
    </location>
</feature>
<dbReference type="PANTHER" id="PTHR10159">
    <property type="entry name" value="DUAL SPECIFICITY PROTEIN PHOSPHATASE"/>
    <property type="match status" value="1"/>
</dbReference>
<dbReference type="OrthoDB" id="426001at2759"/>
<proteinExistence type="inferred from homology"/>
<dbReference type="CDD" id="cd14521">
    <property type="entry name" value="DSP_fungal_SDP1-like"/>
    <property type="match status" value="1"/>
</dbReference>
<reference evidence="8" key="1">
    <citation type="journal article" date="2020" name="bioRxiv">
        <title>Whole genome comparisons of ergot fungi reveals the divergence and evolution of species within the genus Claviceps are the result of varying mechanisms driving genome evolution and host range expansion.</title>
        <authorList>
            <person name="Wyka S.A."/>
            <person name="Mondo S.J."/>
            <person name="Liu M."/>
            <person name="Dettman J."/>
            <person name="Nalam V."/>
            <person name="Broders K.D."/>
        </authorList>
    </citation>
    <scope>NUCLEOTIDE SEQUENCE</scope>
    <source>
        <strain evidence="8">CCC 602</strain>
    </source>
</reference>
<feature type="compositionally biased region" description="Low complexity" evidence="5">
    <location>
        <begin position="85"/>
        <end position="114"/>
    </location>
</feature>